<dbReference type="Pfam" id="PF00127">
    <property type="entry name" value="Copper-bind"/>
    <property type="match status" value="1"/>
</dbReference>
<dbReference type="PANTHER" id="PTHR36507">
    <property type="entry name" value="BLL1555 PROTEIN"/>
    <property type="match status" value="1"/>
</dbReference>
<dbReference type="InterPro" id="IPR000923">
    <property type="entry name" value="BlueCu_1"/>
</dbReference>
<keyword evidence="2" id="KW-0186">Copper</keyword>
<evidence type="ECO:0000313" key="4">
    <source>
        <dbReference type="EMBL" id="CAB4365312.1"/>
    </source>
</evidence>
<evidence type="ECO:0000313" key="8">
    <source>
        <dbReference type="EMBL" id="CAB4954445.1"/>
    </source>
</evidence>
<feature type="domain" description="Blue (type 1) copper" evidence="3">
    <location>
        <begin position="46"/>
        <end position="126"/>
    </location>
</feature>
<evidence type="ECO:0000256" key="1">
    <source>
        <dbReference type="ARBA" id="ARBA00022723"/>
    </source>
</evidence>
<dbReference type="Gene3D" id="2.60.40.420">
    <property type="entry name" value="Cupredoxins - blue copper proteins"/>
    <property type="match status" value="1"/>
</dbReference>
<evidence type="ECO:0000313" key="7">
    <source>
        <dbReference type="EMBL" id="CAB4853631.1"/>
    </source>
</evidence>
<reference evidence="6" key="1">
    <citation type="submission" date="2020-05" db="EMBL/GenBank/DDBJ databases">
        <authorList>
            <person name="Chiriac C."/>
            <person name="Salcher M."/>
            <person name="Ghai R."/>
            <person name="Kavagutti S V."/>
        </authorList>
    </citation>
    <scope>NUCLEOTIDE SEQUENCE</scope>
</reference>
<name>A0A6J7A8W8_9ZZZZ</name>
<dbReference type="PANTHER" id="PTHR36507:SF1">
    <property type="entry name" value="BLL1555 PROTEIN"/>
    <property type="match status" value="1"/>
</dbReference>
<dbReference type="EMBL" id="CAFAAV010000165">
    <property type="protein sequence ID" value="CAB4829282.1"/>
    <property type="molecule type" value="Genomic_DNA"/>
</dbReference>
<evidence type="ECO:0000313" key="6">
    <source>
        <dbReference type="EMBL" id="CAB4829282.1"/>
    </source>
</evidence>
<evidence type="ECO:0000259" key="3">
    <source>
        <dbReference type="Pfam" id="PF00127"/>
    </source>
</evidence>
<dbReference type="SUPFAM" id="SSF49503">
    <property type="entry name" value="Cupredoxins"/>
    <property type="match status" value="1"/>
</dbReference>
<dbReference type="EMBL" id="CAFBMT010000028">
    <property type="protein sequence ID" value="CAB4954445.1"/>
    <property type="molecule type" value="Genomic_DNA"/>
</dbReference>
<evidence type="ECO:0000256" key="2">
    <source>
        <dbReference type="ARBA" id="ARBA00023008"/>
    </source>
</evidence>
<accession>A0A6J7A8W8</accession>
<dbReference type="EMBL" id="CAEZYF010000034">
    <property type="protein sequence ID" value="CAB4746759.1"/>
    <property type="molecule type" value="Genomic_DNA"/>
</dbReference>
<protein>
    <submittedName>
        <fullName evidence="6">Unannotated protein</fullName>
    </submittedName>
</protein>
<dbReference type="InterPro" id="IPR008972">
    <property type="entry name" value="Cupredoxin"/>
</dbReference>
<organism evidence="6">
    <name type="scientific">freshwater metagenome</name>
    <dbReference type="NCBI Taxonomy" id="449393"/>
    <lineage>
        <taxon>unclassified sequences</taxon>
        <taxon>metagenomes</taxon>
        <taxon>ecological metagenomes</taxon>
    </lineage>
</organism>
<proteinExistence type="predicted"/>
<evidence type="ECO:0000313" key="5">
    <source>
        <dbReference type="EMBL" id="CAB4746759.1"/>
    </source>
</evidence>
<dbReference type="InterPro" id="IPR052721">
    <property type="entry name" value="ET_Amicyanin"/>
</dbReference>
<dbReference type="EMBL" id="CAFBIY010000298">
    <property type="protein sequence ID" value="CAB4853631.1"/>
    <property type="molecule type" value="Genomic_DNA"/>
</dbReference>
<gene>
    <name evidence="5" type="ORF">UFOPK2656_03281</name>
    <name evidence="6" type="ORF">UFOPK3099_01933</name>
    <name evidence="7" type="ORF">UFOPK3267_03166</name>
    <name evidence="8" type="ORF">UFOPK3651_03072</name>
    <name evidence="4" type="ORF">UFOPK4189_03057</name>
</gene>
<keyword evidence="1" id="KW-0479">Metal-binding</keyword>
<dbReference type="EMBL" id="CAESGF010000028">
    <property type="protein sequence ID" value="CAB4365312.1"/>
    <property type="molecule type" value="Genomic_DNA"/>
</dbReference>
<dbReference type="GO" id="GO:0009055">
    <property type="term" value="F:electron transfer activity"/>
    <property type="evidence" value="ECO:0007669"/>
    <property type="project" value="InterPro"/>
</dbReference>
<dbReference type="GO" id="GO:0005507">
    <property type="term" value="F:copper ion binding"/>
    <property type="evidence" value="ECO:0007669"/>
    <property type="project" value="InterPro"/>
</dbReference>
<dbReference type="AlphaFoldDB" id="A0A6J7A8W8"/>
<sequence>MELTLGACAPDPDDALGATTTVAGAPPVVTYAANGKSDSVLAIDNNFIPGTLSVAAGTEVVFDNNGRNGHNVVPADDPTASSWGVLDAAFQPKDKYSYVFTTPGTYIYYCTIHGTSKAGMFGTIVVTAP</sequence>